<reference evidence="1" key="1">
    <citation type="submission" date="2013-10" db="EMBL/GenBank/DDBJ databases">
        <title>Genomic analysis of the causative agents of coccidiosis in chickens.</title>
        <authorList>
            <person name="Reid A.J."/>
            <person name="Blake D."/>
            <person name="Billington K."/>
            <person name="Browne H."/>
            <person name="Dunn M."/>
            <person name="Hung S."/>
            <person name="Kawahara F."/>
            <person name="Miranda-Saavedra D."/>
            <person name="Mourier T."/>
            <person name="Nagra H."/>
            <person name="Otto T.D."/>
            <person name="Rawlings N."/>
            <person name="Sanchez A."/>
            <person name="Sanders M."/>
            <person name="Subramaniam C."/>
            <person name="Tay Y."/>
            <person name="Dear P."/>
            <person name="Doerig C."/>
            <person name="Gruber A."/>
            <person name="Parkinson J."/>
            <person name="Shirley M."/>
            <person name="Wan K.L."/>
            <person name="Berriman M."/>
            <person name="Tomley F."/>
            <person name="Pain A."/>
        </authorList>
    </citation>
    <scope>NUCLEOTIDE SEQUENCE [LARGE SCALE GENOMIC DNA]</scope>
    <source>
        <strain evidence="1">Houghton</strain>
    </source>
</reference>
<dbReference type="EMBL" id="HG722312">
    <property type="protein sequence ID" value="CDJ61984.1"/>
    <property type="molecule type" value="Genomic_DNA"/>
</dbReference>
<dbReference type="OrthoDB" id="10263185at2759"/>
<dbReference type="Proteomes" id="UP000030754">
    <property type="component" value="Unassembled WGS sequence"/>
</dbReference>
<dbReference type="RefSeq" id="XP_013439346.1">
    <property type="nucleotide sequence ID" value="XM_013583892.1"/>
</dbReference>
<sequence>MSLWEVELLNKHAVVSVQQMGSLFLTDFANPAARKVQLEDFLEITTGSLLSRELKFINKPSSEVTLANFAGNPAKIPIPVDVPNLHAASMNIAKFCRC</sequence>
<accession>U6MHN7</accession>
<dbReference type="GeneID" id="25470232"/>
<evidence type="ECO:0000313" key="1">
    <source>
        <dbReference type="EMBL" id="CDJ61984.1"/>
    </source>
</evidence>
<evidence type="ECO:0000313" key="2">
    <source>
        <dbReference type="Proteomes" id="UP000030754"/>
    </source>
</evidence>
<protein>
    <submittedName>
        <fullName evidence="1">Uncharacterized protein</fullName>
    </submittedName>
</protein>
<gene>
    <name evidence="1" type="ORF">ENH_00000330</name>
</gene>
<reference evidence="1" key="2">
    <citation type="submission" date="2013-10" db="EMBL/GenBank/DDBJ databases">
        <authorList>
            <person name="Aslett M."/>
        </authorList>
    </citation>
    <scope>NUCLEOTIDE SEQUENCE [LARGE SCALE GENOMIC DNA]</scope>
    <source>
        <strain evidence="1">Houghton</strain>
    </source>
</reference>
<proteinExistence type="predicted"/>
<organism evidence="1 2">
    <name type="scientific">Eimeria necatrix</name>
    <dbReference type="NCBI Taxonomy" id="51315"/>
    <lineage>
        <taxon>Eukaryota</taxon>
        <taxon>Sar</taxon>
        <taxon>Alveolata</taxon>
        <taxon>Apicomplexa</taxon>
        <taxon>Conoidasida</taxon>
        <taxon>Coccidia</taxon>
        <taxon>Eucoccidiorida</taxon>
        <taxon>Eimeriorina</taxon>
        <taxon>Eimeriidae</taxon>
        <taxon>Eimeria</taxon>
    </lineage>
</organism>
<name>U6MHN7_9EIME</name>
<dbReference type="VEuPathDB" id="ToxoDB:ENH_00000330"/>
<keyword evidence="2" id="KW-1185">Reference proteome</keyword>
<dbReference type="AlphaFoldDB" id="U6MHN7"/>